<dbReference type="InterPro" id="IPR006115">
    <property type="entry name" value="6PGDH_NADP-bd"/>
</dbReference>
<dbReference type="PANTHER" id="PTHR43060">
    <property type="entry name" value="3-HYDROXYISOBUTYRATE DEHYDROGENASE-LIKE 1, MITOCHONDRIAL-RELATED"/>
    <property type="match status" value="1"/>
</dbReference>
<accession>A0ABY3RQ20</accession>
<protein>
    <submittedName>
        <fullName evidence="6">NAD(P)-dependent oxidoreductase</fullName>
    </submittedName>
</protein>
<dbReference type="InterPro" id="IPR013328">
    <property type="entry name" value="6PGD_dom2"/>
</dbReference>
<dbReference type="PIRSF" id="PIRSF000103">
    <property type="entry name" value="HIBADH"/>
    <property type="match status" value="1"/>
</dbReference>
<dbReference type="Pfam" id="PF14833">
    <property type="entry name" value="NAD_binding_11"/>
    <property type="match status" value="1"/>
</dbReference>
<dbReference type="SUPFAM" id="SSF51735">
    <property type="entry name" value="NAD(P)-binding Rossmann-fold domains"/>
    <property type="match status" value="1"/>
</dbReference>
<evidence type="ECO:0000313" key="7">
    <source>
        <dbReference type="Proteomes" id="UP001199642"/>
    </source>
</evidence>
<dbReference type="Gene3D" id="1.10.1040.10">
    <property type="entry name" value="N-(1-d-carboxylethyl)-l-norvaline Dehydrogenase, domain 2"/>
    <property type="match status" value="1"/>
</dbReference>
<evidence type="ECO:0000256" key="3">
    <source>
        <dbReference type="ARBA" id="ARBA00023027"/>
    </source>
</evidence>
<sequence length="299" mass="30258">MTTTLFIGLGNMGAPMAIRHAKAFPTTVFDLSAEAVAHVVAEGGATAVADPADAAADAGTVILMLPASRHVEAVLTGEDGLLGRLAPGALVIDMGSSEPSSTRALAEVAAERGIDYVDAPVSGGVAKAVTGELAIMAGGAAAAVERARPHLDVLGASIRHVGPAGSGDAAKALNNLVSASNIAVASEALAIARRFGIEPAVMTEVLNAATGRSQASEVKFPGHILPGTFASGFAYDLMLKDIGIAMSIADGLDTPVVDRVSERLRDGRAQLGDAPDHTEIARLYGLGDADPTAPKENRE</sequence>
<keyword evidence="2" id="KW-0560">Oxidoreductase</keyword>
<dbReference type="InterPro" id="IPR002204">
    <property type="entry name" value="3-OH-isobutyrate_DH-rel_CS"/>
</dbReference>
<evidence type="ECO:0000259" key="4">
    <source>
        <dbReference type="Pfam" id="PF03446"/>
    </source>
</evidence>
<evidence type="ECO:0000256" key="1">
    <source>
        <dbReference type="ARBA" id="ARBA00009080"/>
    </source>
</evidence>
<name>A0ABY3RQ20_9MICO</name>
<organism evidence="6 7">
    <name type="scientific">Microbacterium resistens</name>
    <dbReference type="NCBI Taxonomy" id="156977"/>
    <lineage>
        <taxon>Bacteria</taxon>
        <taxon>Bacillati</taxon>
        <taxon>Actinomycetota</taxon>
        <taxon>Actinomycetes</taxon>
        <taxon>Micrococcales</taxon>
        <taxon>Microbacteriaceae</taxon>
        <taxon>Microbacterium</taxon>
    </lineage>
</organism>
<dbReference type="RefSeq" id="WP_231819834.1">
    <property type="nucleotide sequence ID" value="NZ_CP082781.1"/>
</dbReference>
<evidence type="ECO:0000256" key="2">
    <source>
        <dbReference type="ARBA" id="ARBA00023002"/>
    </source>
</evidence>
<dbReference type="InterPro" id="IPR008927">
    <property type="entry name" value="6-PGluconate_DH-like_C_sf"/>
</dbReference>
<dbReference type="PANTHER" id="PTHR43060:SF15">
    <property type="entry name" value="3-HYDROXYISOBUTYRATE DEHYDROGENASE-LIKE 1, MITOCHONDRIAL-RELATED"/>
    <property type="match status" value="1"/>
</dbReference>
<dbReference type="InterPro" id="IPR015815">
    <property type="entry name" value="HIBADH-related"/>
</dbReference>
<evidence type="ECO:0000313" key="6">
    <source>
        <dbReference type="EMBL" id="UGS26132.1"/>
    </source>
</evidence>
<keyword evidence="7" id="KW-1185">Reference proteome</keyword>
<comment type="similarity">
    <text evidence="1">Belongs to the HIBADH-related family.</text>
</comment>
<dbReference type="Proteomes" id="UP001199642">
    <property type="component" value="Chromosome"/>
</dbReference>
<dbReference type="EMBL" id="CP082781">
    <property type="protein sequence ID" value="UGS26132.1"/>
    <property type="molecule type" value="Genomic_DNA"/>
</dbReference>
<dbReference type="PROSITE" id="PS00895">
    <property type="entry name" value="3_HYDROXYISOBUT_DH"/>
    <property type="match status" value="1"/>
</dbReference>
<proteinExistence type="inferred from homology"/>
<dbReference type="Gene3D" id="3.40.50.720">
    <property type="entry name" value="NAD(P)-binding Rossmann-like Domain"/>
    <property type="match status" value="1"/>
</dbReference>
<evidence type="ECO:0000259" key="5">
    <source>
        <dbReference type="Pfam" id="PF14833"/>
    </source>
</evidence>
<feature type="domain" description="6-phosphogluconate dehydrogenase NADP-binding" evidence="4">
    <location>
        <begin position="6"/>
        <end position="162"/>
    </location>
</feature>
<dbReference type="InterPro" id="IPR029154">
    <property type="entry name" value="HIBADH-like_NADP-bd"/>
</dbReference>
<reference evidence="6 7" key="1">
    <citation type="submission" date="2023-01" db="EMBL/GenBank/DDBJ databases">
        <title>Characterization of estradiol degrading bacteria Microbacterium sp. MZT7 and reveal degrading genes through genome analysis.</title>
        <authorList>
            <person name="Hao P."/>
            <person name="Gao Y."/>
        </authorList>
    </citation>
    <scope>NUCLEOTIDE SEQUENCE [LARGE SCALE GENOMIC DNA]</scope>
    <source>
        <strain evidence="6 7">MZT7</strain>
    </source>
</reference>
<dbReference type="Pfam" id="PF03446">
    <property type="entry name" value="NAD_binding_2"/>
    <property type="match status" value="1"/>
</dbReference>
<gene>
    <name evidence="6" type="ORF">K8F61_16030</name>
</gene>
<dbReference type="InterPro" id="IPR036291">
    <property type="entry name" value="NAD(P)-bd_dom_sf"/>
</dbReference>
<feature type="domain" description="3-hydroxyisobutyrate dehydrogenase-like NAD-binding" evidence="5">
    <location>
        <begin position="165"/>
        <end position="284"/>
    </location>
</feature>
<keyword evidence="3" id="KW-0520">NAD</keyword>
<dbReference type="SUPFAM" id="SSF48179">
    <property type="entry name" value="6-phosphogluconate dehydrogenase C-terminal domain-like"/>
    <property type="match status" value="1"/>
</dbReference>